<protein>
    <recommendedName>
        <fullName evidence="1">YtkA-like domain-containing protein</fullName>
    </recommendedName>
</protein>
<dbReference type="AlphaFoldDB" id="A0A518EKN3"/>
<sequence>MLLASGAAWLTGACSDSTDRTQGIRAALRFEPAPHVGTVHCTVALTDASGDLAACTDVELEATMNHAGMVPVFASAHPEGDGVFTSTLEFTMGGDWILFVRGKTDDGRAFETVSDVPGVRHLPKTAAPDSVPAPGPGE</sequence>
<accession>A0A518EKN3</accession>
<evidence type="ECO:0000313" key="2">
    <source>
        <dbReference type="EMBL" id="QDV04649.1"/>
    </source>
</evidence>
<keyword evidence="3" id="KW-1185">Reference proteome</keyword>
<feature type="domain" description="YtkA-like" evidence="1">
    <location>
        <begin position="22"/>
        <end position="98"/>
    </location>
</feature>
<dbReference type="Proteomes" id="UP000320390">
    <property type="component" value="Chromosome"/>
</dbReference>
<evidence type="ECO:0000259" key="1">
    <source>
        <dbReference type="Pfam" id="PF13115"/>
    </source>
</evidence>
<proteinExistence type="predicted"/>
<dbReference type="Pfam" id="PF13115">
    <property type="entry name" value="YtkA"/>
    <property type="match status" value="1"/>
</dbReference>
<reference evidence="2 3" key="1">
    <citation type="submission" date="2019-02" db="EMBL/GenBank/DDBJ databases">
        <title>Deep-cultivation of Planctomycetes and their phenomic and genomic characterization uncovers novel biology.</title>
        <authorList>
            <person name="Wiegand S."/>
            <person name="Jogler M."/>
            <person name="Boedeker C."/>
            <person name="Pinto D."/>
            <person name="Vollmers J."/>
            <person name="Rivas-Marin E."/>
            <person name="Kohn T."/>
            <person name="Peeters S.H."/>
            <person name="Heuer A."/>
            <person name="Rast P."/>
            <person name="Oberbeckmann S."/>
            <person name="Bunk B."/>
            <person name="Jeske O."/>
            <person name="Meyerdierks A."/>
            <person name="Storesund J.E."/>
            <person name="Kallscheuer N."/>
            <person name="Luecker S."/>
            <person name="Lage O.M."/>
            <person name="Pohl T."/>
            <person name="Merkel B.J."/>
            <person name="Hornburger P."/>
            <person name="Mueller R.-W."/>
            <person name="Bruemmer F."/>
            <person name="Labrenz M."/>
            <person name="Spormann A.M."/>
            <person name="Op den Camp H."/>
            <person name="Overmann J."/>
            <person name="Amann R."/>
            <person name="Jetten M.S.M."/>
            <person name="Mascher T."/>
            <person name="Medema M.H."/>
            <person name="Devos D.P."/>
            <person name="Kaster A.-K."/>
            <person name="Ovreas L."/>
            <person name="Rohde M."/>
            <person name="Galperin M.Y."/>
            <person name="Jogler C."/>
        </authorList>
    </citation>
    <scope>NUCLEOTIDE SEQUENCE [LARGE SCALE GENOMIC DNA]</scope>
    <source>
        <strain evidence="2 3">Poly30</strain>
    </source>
</reference>
<name>A0A518EKN3_9BACT</name>
<dbReference type="InterPro" id="IPR032693">
    <property type="entry name" value="YtkA-like_dom"/>
</dbReference>
<gene>
    <name evidence="2" type="ORF">Poly30_01400</name>
</gene>
<evidence type="ECO:0000313" key="3">
    <source>
        <dbReference type="Proteomes" id="UP000320390"/>
    </source>
</evidence>
<organism evidence="2 3">
    <name type="scientific">Saltatorellus ferox</name>
    <dbReference type="NCBI Taxonomy" id="2528018"/>
    <lineage>
        <taxon>Bacteria</taxon>
        <taxon>Pseudomonadati</taxon>
        <taxon>Planctomycetota</taxon>
        <taxon>Planctomycetia</taxon>
        <taxon>Planctomycetia incertae sedis</taxon>
        <taxon>Saltatorellus</taxon>
    </lineage>
</organism>
<dbReference type="EMBL" id="CP036434">
    <property type="protein sequence ID" value="QDV04649.1"/>
    <property type="molecule type" value="Genomic_DNA"/>
</dbReference>